<gene>
    <name evidence="2" type="ORF">QBC37DRAFT_174889</name>
</gene>
<reference evidence="2" key="1">
    <citation type="journal article" date="2023" name="Mol. Phylogenet. Evol.">
        <title>Genome-scale phylogeny and comparative genomics of the fungal order Sordariales.</title>
        <authorList>
            <person name="Hensen N."/>
            <person name="Bonometti L."/>
            <person name="Westerberg I."/>
            <person name="Brannstrom I.O."/>
            <person name="Guillou S."/>
            <person name="Cros-Aarteil S."/>
            <person name="Calhoun S."/>
            <person name="Haridas S."/>
            <person name="Kuo A."/>
            <person name="Mondo S."/>
            <person name="Pangilinan J."/>
            <person name="Riley R."/>
            <person name="LaButti K."/>
            <person name="Andreopoulos B."/>
            <person name="Lipzen A."/>
            <person name="Chen C."/>
            <person name="Yan M."/>
            <person name="Daum C."/>
            <person name="Ng V."/>
            <person name="Clum A."/>
            <person name="Steindorff A."/>
            <person name="Ohm R.A."/>
            <person name="Martin F."/>
            <person name="Silar P."/>
            <person name="Natvig D.O."/>
            <person name="Lalanne C."/>
            <person name="Gautier V."/>
            <person name="Ament-Velasquez S.L."/>
            <person name="Kruys A."/>
            <person name="Hutchinson M.I."/>
            <person name="Powell A.J."/>
            <person name="Barry K."/>
            <person name="Miller A.N."/>
            <person name="Grigoriev I.V."/>
            <person name="Debuchy R."/>
            <person name="Gladieux P."/>
            <person name="Hiltunen Thoren M."/>
            <person name="Johannesson H."/>
        </authorList>
    </citation>
    <scope>NUCLEOTIDE SEQUENCE</scope>
    <source>
        <strain evidence="2">PSN293</strain>
    </source>
</reference>
<reference evidence="2" key="2">
    <citation type="submission" date="2023-05" db="EMBL/GenBank/DDBJ databases">
        <authorList>
            <consortium name="Lawrence Berkeley National Laboratory"/>
            <person name="Steindorff A."/>
            <person name="Hensen N."/>
            <person name="Bonometti L."/>
            <person name="Westerberg I."/>
            <person name="Brannstrom I.O."/>
            <person name="Guillou S."/>
            <person name="Cros-Aarteil S."/>
            <person name="Calhoun S."/>
            <person name="Haridas S."/>
            <person name="Kuo A."/>
            <person name="Mondo S."/>
            <person name="Pangilinan J."/>
            <person name="Riley R."/>
            <person name="Labutti K."/>
            <person name="Andreopoulos B."/>
            <person name="Lipzen A."/>
            <person name="Chen C."/>
            <person name="Yanf M."/>
            <person name="Daum C."/>
            <person name="Ng V."/>
            <person name="Clum A."/>
            <person name="Ohm R."/>
            <person name="Martin F."/>
            <person name="Silar P."/>
            <person name="Natvig D."/>
            <person name="Lalanne C."/>
            <person name="Gautier V."/>
            <person name="Ament-Velasquez S.L."/>
            <person name="Kruys A."/>
            <person name="Hutchinson M.I."/>
            <person name="Powell A.J."/>
            <person name="Barry K."/>
            <person name="Miller A.N."/>
            <person name="Grigoriev I.V."/>
            <person name="Debuchy R."/>
            <person name="Gladieux P."/>
            <person name="Thoren M.H."/>
            <person name="Johannesson H."/>
        </authorList>
    </citation>
    <scope>NUCLEOTIDE SEQUENCE</scope>
    <source>
        <strain evidence="2">PSN293</strain>
    </source>
</reference>
<dbReference type="InterPro" id="IPR032675">
    <property type="entry name" value="LRR_dom_sf"/>
</dbReference>
<keyword evidence="3" id="KW-1185">Reference proteome</keyword>
<dbReference type="EMBL" id="MU858112">
    <property type="protein sequence ID" value="KAK4213219.1"/>
    <property type="molecule type" value="Genomic_DNA"/>
</dbReference>
<evidence type="ECO:0000313" key="3">
    <source>
        <dbReference type="Proteomes" id="UP001301769"/>
    </source>
</evidence>
<feature type="region of interest" description="Disordered" evidence="1">
    <location>
        <begin position="1"/>
        <end position="24"/>
    </location>
</feature>
<evidence type="ECO:0000256" key="1">
    <source>
        <dbReference type="SAM" id="MobiDB-lite"/>
    </source>
</evidence>
<dbReference type="AlphaFoldDB" id="A0AAN7B7K1"/>
<accession>A0AAN7B7K1</accession>
<feature type="region of interest" description="Disordered" evidence="1">
    <location>
        <begin position="40"/>
        <end position="106"/>
    </location>
</feature>
<evidence type="ECO:0000313" key="2">
    <source>
        <dbReference type="EMBL" id="KAK4213219.1"/>
    </source>
</evidence>
<dbReference type="Gene3D" id="3.80.10.10">
    <property type="entry name" value="Ribonuclease Inhibitor"/>
    <property type="match status" value="1"/>
</dbReference>
<comment type="caution">
    <text evidence="2">The sequence shown here is derived from an EMBL/GenBank/DDBJ whole genome shotgun (WGS) entry which is preliminary data.</text>
</comment>
<name>A0AAN7B7K1_9PEZI</name>
<organism evidence="2 3">
    <name type="scientific">Rhypophila decipiens</name>
    <dbReference type="NCBI Taxonomy" id="261697"/>
    <lineage>
        <taxon>Eukaryota</taxon>
        <taxon>Fungi</taxon>
        <taxon>Dikarya</taxon>
        <taxon>Ascomycota</taxon>
        <taxon>Pezizomycotina</taxon>
        <taxon>Sordariomycetes</taxon>
        <taxon>Sordariomycetidae</taxon>
        <taxon>Sordariales</taxon>
        <taxon>Naviculisporaceae</taxon>
        <taxon>Rhypophila</taxon>
    </lineage>
</organism>
<protein>
    <recommendedName>
        <fullName evidence="4">Leucine Rich Repeat domain protein</fullName>
    </recommendedName>
</protein>
<evidence type="ECO:0008006" key="4">
    <source>
        <dbReference type="Google" id="ProtNLM"/>
    </source>
</evidence>
<dbReference type="Proteomes" id="UP001301769">
    <property type="component" value="Unassembled WGS sequence"/>
</dbReference>
<sequence>MAVSATHPLPHHRHTPSPDHHFLSPRVPLHNDCVSDYLTMADPVRPTTPDRVSRSSFSSLRENENTLTQDFTHSKLSSYVASDEEAVEDSTTHHTTDPKPSPPINTRELDMIQTQTQFQPPVTKPNSRLLGYWTPADSFRGWKEIQVKGKFASKSFSDLKILNQSWSPPPFPKKHVNKNRANPPGEAPIERLPFEILTSIINRLVLDIPPNGVTRRNIDLMSLLLTSKTLHFATLESLYSRITIPHSRIFHKFLTHIAAHPPLGTIVRRIDFCHFNPSQLFMSAAERSSARNLTSETLLQCLELTPHLQEFLAQEYIDDDLSAEVLQKLFLGLPRLQAVDFCGCSSEKFKKAFTSIVTPDWPTELSIRRLSMHKCLNLPSAVFETILPRLAHVTHLDLAGTRVTDAALAAIPETARITHLNLAKCKLLSARAVIDFLTNHPAVKELKFLSLSTDARTHQMLDVQDVTELLLILPNSLKSLSLKGSRMDASHIDLLLPLTKHLEELALGRALKLSDVNRLFVPDAPAAGKRDEDSMDVDEEPWVQPTLKFIDLSDFWGTELDLPYLFSRDCVILRQKSEPLEVVEVAEDVFKRVSKSHGALKQIGWRTSEVGSRGWLVRESLSGGAKDDGCRAWKMGAESWGMRKIPVAKAEVGGMYGFMMFARKL</sequence>
<feature type="compositionally biased region" description="Polar residues" evidence="1">
    <location>
        <begin position="54"/>
        <end position="80"/>
    </location>
</feature>
<dbReference type="SUPFAM" id="SSF52047">
    <property type="entry name" value="RNI-like"/>
    <property type="match status" value="1"/>
</dbReference>
<proteinExistence type="predicted"/>